<reference evidence="7" key="1">
    <citation type="journal article" date="2015" name="Proc. Natl. Acad. Sci. U.S.A.">
        <title>Genome sequencing of adzuki bean (Vigna angularis) provides insight into high starch and low fat accumulation and domestication.</title>
        <authorList>
            <person name="Yang K."/>
            <person name="Tian Z."/>
            <person name="Chen C."/>
            <person name="Luo L."/>
            <person name="Zhao B."/>
            <person name="Wang Z."/>
            <person name="Yu L."/>
            <person name="Li Y."/>
            <person name="Sun Y."/>
            <person name="Li W."/>
            <person name="Chen Y."/>
            <person name="Li Y."/>
            <person name="Zhang Y."/>
            <person name="Ai D."/>
            <person name="Zhao J."/>
            <person name="Shang C."/>
            <person name="Ma Y."/>
            <person name="Wu B."/>
            <person name="Wang M."/>
            <person name="Gao L."/>
            <person name="Sun D."/>
            <person name="Zhang P."/>
            <person name="Guo F."/>
            <person name="Wang W."/>
            <person name="Li Y."/>
            <person name="Wang J."/>
            <person name="Varshney R.K."/>
            <person name="Wang J."/>
            <person name="Ling H.Q."/>
            <person name="Wan P."/>
        </authorList>
    </citation>
    <scope>NUCLEOTIDE SEQUENCE</scope>
    <source>
        <strain evidence="7">cv. Jingnong 6</strain>
    </source>
</reference>
<organism evidence="6 7">
    <name type="scientific">Phaseolus angularis</name>
    <name type="common">Azuki bean</name>
    <name type="synonym">Vigna angularis</name>
    <dbReference type="NCBI Taxonomy" id="3914"/>
    <lineage>
        <taxon>Eukaryota</taxon>
        <taxon>Viridiplantae</taxon>
        <taxon>Streptophyta</taxon>
        <taxon>Embryophyta</taxon>
        <taxon>Tracheophyta</taxon>
        <taxon>Spermatophyta</taxon>
        <taxon>Magnoliopsida</taxon>
        <taxon>eudicotyledons</taxon>
        <taxon>Gunneridae</taxon>
        <taxon>Pentapetalae</taxon>
        <taxon>rosids</taxon>
        <taxon>fabids</taxon>
        <taxon>Fabales</taxon>
        <taxon>Fabaceae</taxon>
        <taxon>Papilionoideae</taxon>
        <taxon>50 kb inversion clade</taxon>
        <taxon>NPAAA clade</taxon>
        <taxon>indigoferoid/millettioid clade</taxon>
        <taxon>Phaseoleae</taxon>
        <taxon>Vigna</taxon>
    </lineage>
</organism>
<dbReference type="EMBL" id="CM003374">
    <property type="protein sequence ID" value="KOM41362.1"/>
    <property type="molecule type" value="Genomic_DNA"/>
</dbReference>
<dbReference type="Gramene" id="KOM41362">
    <property type="protein sequence ID" value="KOM41362"/>
    <property type="gene ID" value="LR48_Vigan04g156000"/>
</dbReference>
<accession>A0A0L9UFK7</accession>
<evidence type="ECO:0000259" key="5">
    <source>
        <dbReference type="PROSITE" id="PS51999"/>
    </source>
</evidence>
<proteinExistence type="predicted"/>
<sequence length="85" mass="9972">MSKDHSCGWRKKNPSVCFRGGRGSRCLDDSPICHYGQKYVLRTMKTTKNRDKQFWSCSKYKNDTEDVGCNYFRWSTDVGFEERGT</sequence>
<dbReference type="InterPro" id="IPR010666">
    <property type="entry name" value="Znf_GRF"/>
</dbReference>
<protein>
    <recommendedName>
        <fullName evidence="5">GRF-type domain-containing protein</fullName>
    </recommendedName>
</protein>
<dbReference type="GO" id="GO:0008270">
    <property type="term" value="F:zinc ion binding"/>
    <property type="evidence" value="ECO:0007669"/>
    <property type="project" value="UniProtKB-KW"/>
</dbReference>
<evidence type="ECO:0000256" key="4">
    <source>
        <dbReference type="PROSITE-ProRule" id="PRU01343"/>
    </source>
</evidence>
<dbReference type="PROSITE" id="PS51999">
    <property type="entry name" value="ZF_GRF"/>
    <property type="match status" value="1"/>
</dbReference>
<evidence type="ECO:0000256" key="3">
    <source>
        <dbReference type="ARBA" id="ARBA00022833"/>
    </source>
</evidence>
<evidence type="ECO:0000313" key="6">
    <source>
        <dbReference type="EMBL" id="KOM41362.1"/>
    </source>
</evidence>
<dbReference type="AlphaFoldDB" id="A0A0L9UFK7"/>
<dbReference type="Proteomes" id="UP000053144">
    <property type="component" value="Chromosome 4"/>
</dbReference>
<evidence type="ECO:0000256" key="1">
    <source>
        <dbReference type="ARBA" id="ARBA00022723"/>
    </source>
</evidence>
<name>A0A0L9UFK7_PHAAN</name>
<feature type="domain" description="GRF-type" evidence="5">
    <location>
        <begin position="33"/>
        <end position="78"/>
    </location>
</feature>
<evidence type="ECO:0000313" key="7">
    <source>
        <dbReference type="Proteomes" id="UP000053144"/>
    </source>
</evidence>
<dbReference type="Pfam" id="PF06839">
    <property type="entry name" value="Zn_ribbon_GRF"/>
    <property type="match status" value="1"/>
</dbReference>
<keyword evidence="1" id="KW-0479">Metal-binding</keyword>
<gene>
    <name evidence="6" type="ORF">LR48_Vigan04g156000</name>
</gene>
<keyword evidence="3" id="KW-0862">Zinc</keyword>
<evidence type="ECO:0000256" key="2">
    <source>
        <dbReference type="ARBA" id="ARBA00022771"/>
    </source>
</evidence>
<keyword evidence="2 4" id="KW-0863">Zinc-finger</keyword>